<dbReference type="PROSITE" id="PS50213">
    <property type="entry name" value="FAS1"/>
    <property type="match status" value="1"/>
</dbReference>
<dbReference type="HOGENOM" id="CLU_031281_4_0_2"/>
<evidence type="ECO:0000259" key="1">
    <source>
        <dbReference type="PROSITE" id="PS50213"/>
    </source>
</evidence>
<dbReference type="PANTHER" id="PTHR10900">
    <property type="entry name" value="PERIOSTIN-RELATED"/>
    <property type="match status" value="1"/>
</dbReference>
<dbReference type="EMBL" id="HE964772">
    <property type="protein sequence ID" value="CCJ35656.1"/>
    <property type="molecule type" value="Genomic_DNA"/>
</dbReference>
<dbReference type="FunFam" id="2.30.180.10:FF:000014">
    <property type="entry name" value="Stabilin 1"/>
    <property type="match status" value="1"/>
</dbReference>
<feature type="domain" description="FAS1" evidence="1">
    <location>
        <begin position="43"/>
        <end position="171"/>
    </location>
</feature>
<proteinExistence type="predicted"/>
<accession>I7KBV2</accession>
<name>I7KBV2_METBM</name>
<dbReference type="GeneID" id="13354455"/>
<dbReference type="AlphaFoldDB" id="I7KBV2"/>
<dbReference type="Proteomes" id="UP000009007">
    <property type="component" value="Chromosome I"/>
</dbReference>
<dbReference type="PROSITE" id="PS51257">
    <property type="entry name" value="PROKAR_LIPOPROTEIN"/>
    <property type="match status" value="1"/>
</dbReference>
<dbReference type="SUPFAM" id="SSF82153">
    <property type="entry name" value="FAS1 domain"/>
    <property type="match status" value="1"/>
</dbReference>
<evidence type="ECO:0000313" key="3">
    <source>
        <dbReference type="Proteomes" id="UP000009007"/>
    </source>
</evidence>
<dbReference type="InterPro" id="IPR036378">
    <property type="entry name" value="FAS1_dom_sf"/>
</dbReference>
<dbReference type="Pfam" id="PF02469">
    <property type="entry name" value="Fasciclin"/>
    <property type="match status" value="1"/>
</dbReference>
<dbReference type="SMART" id="SM00554">
    <property type="entry name" value="FAS1"/>
    <property type="match status" value="1"/>
</dbReference>
<dbReference type="InterPro" id="IPR000782">
    <property type="entry name" value="FAS1_domain"/>
</dbReference>
<evidence type="ECO:0000313" key="2">
    <source>
        <dbReference type="EMBL" id="CCJ35656.1"/>
    </source>
</evidence>
<dbReference type="Gene3D" id="2.30.180.10">
    <property type="entry name" value="FAS1 domain"/>
    <property type="match status" value="1"/>
</dbReference>
<dbReference type="STRING" id="1201294.BN140_0733"/>
<keyword evidence="3" id="KW-1185">Reference proteome</keyword>
<dbReference type="BioCyc" id="MBOU1201294:BN140_RS03675-MONOMER"/>
<gene>
    <name evidence="2" type="ordered locus">BN140_0733</name>
</gene>
<reference evidence="3" key="1">
    <citation type="journal article" date="2012" name="J. Bacteriol.">
        <title>Complete genome sequence of the hydrogenotrophic, methanogenic archaeon Methanoculleus bourgensis strain MS2T, isolated from a sewage sludge digester.</title>
        <authorList>
            <person name="Maus I."/>
            <person name="Wibberg D."/>
            <person name="Stantscheff R."/>
            <person name="Eikmeyer F.G."/>
            <person name="Seffner A."/>
            <person name="Boelter J."/>
            <person name="Szczepanowski R."/>
            <person name="Blom J."/>
            <person name="Jaenicke S."/>
            <person name="Konig H."/>
            <person name="Puhler A."/>
            <person name="Schluter A."/>
        </authorList>
    </citation>
    <scope>NUCLEOTIDE SEQUENCE [LARGE SCALE GENOMIC DNA]</scope>
    <source>
        <strain evidence="3">ATCC 43281 / DSM 3045 / OCM 15 / MS2</strain>
    </source>
</reference>
<protein>
    <submittedName>
        <fullName evidence="2">Beta-Ig-H3/fasciclin</fullName>
    </submittedName>
</protein>
<sequence length="200" mass="20593">MRTTCTLLMVALVLGAAVLVCGCTSLREDNVQNQTPAGTPGENLTIDEVLARDGNFSTFVRALDASRLEGLLTGSGPYTVFAPTDEAFSRLPPGTLDELFGDPKGNLAEILLYHVAPGEYPASEDATIATVQGSPIALDATGESMTVNGAKVVRTGIPAANGVIHAIDAVLLPPEITLPVINATATDTPTGTGNTTNTTD</sequence>
<dbReference type="KEGG" id="mbg:BN140_0733"/>
<dbReference type="RefSeq" id="WP_014866633.1">
    <property type="nucleotide sequence ID" value="NC_018227.2"/>
</dbReference>
<dbReference type="InterPro" id="IPR050904">
    <property type="entry name" value="Adhesion/Biosynth-related"/>
</dbReference>
<organism evidence="2 3">
    <name type="scientific">Methanoculleus bourgensis (strain ATCC 43281 / DSM 3045 / OCM 15 / MS2)</name>
    <name type="common">Methanogenium bourgense</name>
    <dbReference type="NCBI Taxonomy" id="1201294"/>
    <lineage>
        <taxon>Archaea</taxon>
        <taxon>Methanobacteriati</taxon>
        <taxon>Methanobacteriota</taxon>
        <taxon>Stenosarchaea group</taxon>
        <taxon>Methanomicrobia</taxon>
        <taxon>Methanomicrobiales</taxon>
        <taxon>Methanomicrobiaceae</taxon>
        <taxon>Methanoculleus</taxon>
    </lineage>
</organism>
<dbReference type="PANTHER" id="PTHR10900:SF77">
    <property type="entry name" value="FI19380P1"/>
    <property type="match status" value="1"/>
</dbReference>
<dbReference type="PATRIC" id="fig|1201294.9.peg.802"/>